<reference evidence="6" key="1">
    <citation type="submission" date="2023-06" db="EMBL/GenBank/DDBJ databases">
        <authorList>
            <person name="Kurt Z."/>
        </authorList>
    </citation>
    <scope>NUCLEOTIDE SEQUENCE</scope>
</reference>
<gene>
    <name evidence="6" type="ORF">HINF_LOCUS22567</name>
    <name evidence="8" type="ORF">HINF_LOCUS27181</name>
    <name evidence="9" type="ORF">HINF_LOCUS55237</name>
    <name evidence="7" type="ORF">HINF_LOCUS61811</name>
</gene>
<proteinExistence type="inferred from homology"/>
<keyword evidence="10" id="KW-1185">Reference proteome</keyword>
<dbReference type="InterPro" id="IPR009668">
    <property type="entry name" value="RNA_pol-assoc_fac_A49-like"/>
</dbReference>
<evidence type="ECO:0000256" key="3">
    <source>
        <dbReference type="ARBA" id="ARBA00022478"/>
    </source>
</evidence>
<comment type="similarity">
    <text evidence="2">Belongs to the eukaryotic RPA49/POLR1E RNA polymerase subunit family.</text>
</comment>
<protein>
    <submittedName>
        <fullName evidence="6">Uncharacterized protein</fullName>
    </submittedName>
</protein>
<dbReference type="EMBL" id="CATOUU010001139">
    <property type="protein sequence ID" value="CAI9974166.1"/>
    <property type="molecule type" value="Genomic_DNA"/>
</dbReference>
<dbReference type="PANTHER" id="PTHR14440">
    <property type="entry name" value="DNA-DIRECTED RNA POLYMERASE I SUBUNIT RPA49"/>
    <property type="match status" value="1"/>
</dbReference>
<name>A0AA86PFR6_9EUKA</name>
<dbReference type="AlphaFoldDB" id="A0AA86PFR6"/>
<comment type="caution">
    <text evidence="6">The sequence shown here is derived from an EMBL/GenBank/DDBJ whole genome shotgun (WGS) entry which is preliminary data.</text>
</comment>
<evidence type="ECO:0000256" key="2">
    <source>
        <dbReference type="ARBA" id="ARBA00009430"/>
    </source>
</evidence>
<dbReference type="EMBL" id="CAXDID020000084">
    <property type="protein sequence ID" value="CAL6019923.1"/>
    <property type="molecule type" value="Genomic_DNA"/>
</dbReference>
<comment type="subcellular location">
    <subcellularLocation>
        <location evidence="1">Nucleus</location>
        <location evidence="1">Nucleolus</location>
    </subcellularLocation>
</comment>
<dbReference type="GO" id="GO:0003677">
    <property type="term" value="F:DNA binding"/>
    <property type="evidence" value="ECO:0007669"/>
    <property type="project" value="InterPro"/>
</dbReference>
<evidence type="ECO:0000313" key="7">
    <source>
        <dbReference type="EMBL" id="CAI9974166.1"/>
    </source>
</evidence>
<reference evidence="8 10" key="2">
    <citation type="submission" date="2024-07" db="EMBL/GenBank/DDBJ databases">
        <authorList>
            <person name="Akdeniz Z."/>
        </authorList>
    </citation>
    <scope>NUCLEOTIDE SEQUENCE [LARGE SCALE GENOMIC DNA]</scope>
</reference>
<organism evidence="6">
    <name type="scientific">Hexamita inflata</name>
    <dbReference type="NCBI Taxonomy" id="28002"/>
    <lineage>
        <taxon>Eukaryota</taxon>
        <taxon>Metamonada</taxon>
        <taxon>Diplomonadida</taxon>
        <taxon>Hexamitidae</taxon>
        <taxon>Hexamitinae</taxon>
        <taxon>Hexamita</taxon>
    </lineage>
</organism>
<evidence type="ECO:0000313" key="6">
    <source>
        <dbReference type="EMBL" id="CAI9934922.1"/>
    </source>
</evidence>
<evidence type="ECO:0000256" key="5">
    <source>
        <dbReference type="ARBA" id="ARBA00023242"/>
    </source>
</evidence>
<dbReference type="GO" id="GO:0005730">
    <property type="term" value="C:nucleolus"/>
    <property type="evidence" value="ECO:0007669"/>
    <property type="project" value="UniProtKB-SubCell"/>
</dbReference>
<keyword evidence="3" id="KW-0240">DNA-directed RNA polymerase</keyword>
<dbReference type="GO" id="GO:0006351">
    <property type="term" value="P:DNA-templated transcription"/>
    <property type="evidence" value="ECO:0007669"/>
    <property type="project" value="InterPro"/>
</dbReference>
<evidence type="ECO:0000313" key="9">
    <source>
        <dbReference type="EMBL" id="CAL6071630.1"/>
    </source>
</evidence>
<keyword evidence="5" id="KW-0539">Nucleus</keyword>
<accession>A0AA86PFR6</accession>
<sequence length="306" mass="34278">MQLITNSNQFPVLPASLDKFDLIQVEDQDFDYYELVIDEQGQHITPLEQVEMSFKAEQVKSENITMRTKSDTYAEYGSLTIRKKIAQTQKQKASLEQLDKAEVEQILSQLKENTADSAKMYQNYPPFNLSATQPAEVFPLNGLLCFNVAGFIKENPNAVSQIFADSQDLIDPRPMQLFDNVLPCKALSEFAPLCGVNIKPSPEGTLMCGLIGAYKRVQVPFANKYINLRIKGNAVKNPKAVGIILALALHVFNFQVSLKNLSQDLKVQQKEIEQIARGMGLQVDNGVAKLKTPWVPGQVQSTRERK</sequence>
<dbReference type="GO" id="GO:0000428">
    <property type="term" value="C:DNA-directed RNA polymerase complex"/>
    <property type="evidence" value="ECO:0007669"/>
    <property type="project" value="UniProtKB-KW"/>
</dbReference>
<dbReference type="Pfam" id="PF06870">
    <property type="entry name" value="RNA_pol_I_A49"/>
    <property type="match status" value="1"/>
</dbReference>
<dbReference type="Proteomes" id="UP001642409">
    <property type="component" value="Unassembled WGS sequence"/>
</dbReference>
<evidence type="ECO:0000256" key="1">
    <source>
        <dbReference type="ARBA" id="ARBA00004604"/>
    </source>
</evidence>
<evidence type="ECO:0000313" key="10">
    <source>
        <dbReference type="Proteomes" id="UP001642409"/>
    </source>
</evidence>
<dbReference type="EMBL" id="CAXDID020000291">
    <property type="protein sequence ID" value="CAL6071630.1"/>
    <property type="molecule type" value="Genomic_DNA"/>
</dbReference>
<dbReference type="EMBL" id="CATOUU010000590">
    <property type="protein sequence ID" value="CAI9934922.1"/>
    <property type="molecule type" value="Genomic_DNA"/>
</dbReference>
<evidence type="ECO:0000256" key="4">
    <source>
        <dbReference type="ARBA" id="ARBA00023163"/>
    </source>
</evidence>
<evidence type="ECO:0000313" key="8">
    <source>
        <dbReference type="EMBL" id="CAL6019923.1"/>
    </source>
</evidence>
<keyword evidence="4" id="KW-0804">Transcription</keyword>